<gene>
    <name evidence="2" type="ORF">DQ384_09295</name>
</gene>
<keyword evidence="3" id="KW-1185">Reference proteome</keyword>
<accession>A0A367FPV0</accession>
<feature type="transmembrane region" description="Helical" evidence="1">
    <location>
        <begin position="232"/>
        <end position="253"/>
    </location>
</feature>
<evidence type="ECO:0000313" key="2">
    <source>
        <dbReference type="EMBL" id="RCG31727.1"/>
    </source>
</evidence>
<organism evidence="2 3">
    <name type="scientific">Sphaerisporangium album</name>
    <dbReference type="NCBI Taxonomy" id="509200"/>
    <lineage>
        <taxon>Bacteria</taxon>
        <taxon>Bacillati</taxon>
        <taxon>Actinomycetota</taxon>
        <taxon>Actinomycetes</taxon>
        <taxon>Streptosporangiales</taxon>
        <taxon>Streptosporangiaceae</taxon>
        <taxon>Sphaerisporangium</taxon>
    </lineage>
</organism>
<feature type="transmembrane region" description="Helical" evidence="1">
    <location>
        <begin position="172"/>
        <end position="191"/>
    </location>
</feature>
<protein>
    <submittedName>
        <fullName evidence="2">Pentapeptide repeat-containing protein</fullName>
    </submittedName>
</protein>
<evidence type="ECO:0000256" key="1">
    <source>
        <dbReference type="SAM" id="Phobius"/>
    </source>
</evidence>
<dbReference type="InterPro" id="IPR001646">
    <property type="entry name" value="5peptide_repeat"/>
</dbReference>
<dbReference type="Pfam" id="PF00805">
    <property type="entry name" value="Pentapeptide"/>
    <property type="match status" value="2"/>
</dbReference>
<dbReference type="AlphaFoldDB" id="A0A367FPV0"/>
<evidence type="ECO:0000313" key="3">
    <source>
        <dbReference type="Proteomes" id="UP000253094"/>
    </source>
</evidence>
<comment type="caution">
    <text evidence="2">The sequence shown here is derived from an EMBL/GenBank/DDBJ whole genome shotgun (WGS) entry which is preliminary data.</text>
</comment>
<feature type="transmembrane region" description="Helical" evidence="1">
    <location>
        <begin position="144"/>
        <end position="166"/>
    </location>
</feature>
<keyword evidence="1" id="KW-1133">Transmembrane helix</keyword>
<keyword evidence="1" id="KW-0812">Transmembrane</keyword>
<reference evidence="2 3" key="1">
    <citation type="submission" date="2018-06" db="EMBL/GenBank/DDBJ databases">
        <title>Sphaerisporangium craniellae sp. nov., isolated from a marine sponge in the South China Sea.</title>
        <authorList>
            <person name="Li L."/>
        </authorList>
    </citation>
    <scope>NUCLEOTIDE SEQUENCE [LARGE SCALE GENOMIC DNA]</scope>
    <source>
        <strain evidence="2 3">CCTCC AA 208026</strain>
    </source>
</reference>
<name>A0A367FPV0_9ACTN</name>
<dbReference type="SUPFAM" id="SSF141571">
    <property type="entry name" value="Pentapeptide repeat-like"/>
    <property type="match status" value="1"/>
</dbReference>
<dbReference type="Proteomes" id="UP000253094">
    <property type="component" value="Unassembled WGS sequence"/>
</dbReference>
<dbReference type="InterPro" id="IPR051082">
    <property type="entry name" value="Pentapeptide-BTB/POZ_domain"/>
</dbReference>
<dbReference type="PANTHER" id="PTHR14136">
    <property type="entry name" value="BTB_POZ DOMAIN-CONTAINING PROTEIN KCTD9"/>
    <property type="match status" value="1"/>
</dbReference>
<sequence>MSCGNVELGICRSEDRESPWFPAGCRPYGHATSIGVGPWQDWGLLGMPVLYFGARSAPSEAQGLKPGLEHPDGLFRHLVVGCNGDMTSSRHPRASARAVIASAAAAKARRAVQAVSIPTSAEAPLPSDLSSAPPSSLQRRLRRLLWLLPALAIIALTGAAAVIVPAPDWARWTLAGTALAGASSLGIAALLGPGARRLVGLPRPLTAAQREKMTVTEQVEAVNAARNTLIQAATGVVVIGGVAFTAAGLWYTAQTLDTAQQTQITDRYTKAVEQLGQPALDVRLGGIYALERLGKDSLRDHQTIYNVLAAFVREHDPKERPTGVGVTELPPGGIPRPSTDIQAALTVIGRRDVELDLDRLALQNIIVPFADLSGAHLDAVDLEDADLRRVYLDGAKLKQAQLNRSDLTGADLRGADLRGASLFYARTESAAMRGANLSNSYWIGAYMVGADLVSVDLSKAALVSVDLRGADLSGANLSRADLRGADLRGVLGVTEQEIRRYARVDETTRF</sequence>
<dbReference type="Gene3D" id="2.160.20.80">
    <property type="entry name" value="E3 ubiquitin-protein ligase SopA"/>
    <property type="match status" value="1"/>
</dbReference>
<keyword evidence="1" id="KW-0472">Membrane</keyword>
<proteinExistence type="predicted"/>
<dbReference type="EMBL" id="QOIL01000004">
    <property type="protein sequence ID" value="RCG31727.1"/>
    <property type="molecule type" value="Genomic_DNA"/>
</dbReference>
<dbReference type="PANTHER" id="PTHR14136:SF17">
    <property type="entry name" value="BTB_POZ DOMAIN-CONTAINING PROTEIN KCTD9"/>
    <property type="match status" value="1"/>
</dbReference>
<dbReference type="OrthoDB" id="4563217at2"/>